<evidence type="ECO:0000256" key="7">
    <source>
        <dbReference type="ARBA" id="ARBA00047899"/>
    </source>
</evidence>
<dbReference type="GO" id="GO:0000245">
    <property type="term" value="P:spliceosomal complex assembly"/>
    <property type="evidence" value="ECO:0007669"/>
    <property type="project" value="TreeGrafter"/>
</dbReference>
<proteinExistence type="predicted"/>
<keyword evidence="2" id="KW-0723">Serine/threonine-protein kinase</keyword>
<sequence>MFNLFVFGHARFLSILLSPSSYHYFPNPTTDLFRFLFSASSWLPHYPPFPTSFVVLDLLGFSAGATWVEHHFTNDIQTRQYRCPEVILGAKWGVSTNIWSVAYVEGLGAQPSGWWGGWMLWMRMMGCEHERWSCWCGCSCESWVLVLVWACGREDGEHLILAALAALGLWRQALLLFALLRRQVLVDADSFSTG</sequence>
<gene>
    <name evidence="9" type="ORF">BDQ12DRAFT_756629</name>
</gene>
<organism evidence="9 10">
    <name type="scientific">Crucibulum laeve</name>
    <dbReference type="NCBI Taxonomy" id="68775"/>
    <lineage>
        <taxon>Eukaryota</taxon>
        <taxon>Fungi</taxon>
        <taxon>Dikarya</taxon>
        <taxon>Basidiomycota</taxon>
        <taxon>Agaricomycotina</taxon>
        <taxon>Agaricomycetes</taxon>
        <taxon>Agaricomycetidae</taxon>
        <taxon>Agaricales</taxon>
        <taxon>Agaricineae</taxon>
        <taxon>Nidulariaceae</taxon>
        <taxon>Crucibulum</taxon>
    </lineage>
</organism>
<comment type="catalytic activity">
    <reaction evidence="7">
        <text>L-threonyl-[protein] + ATP = O-phospho-L-threonyl-[protein] + ADP + H(+)</text>
        <dbReference type="Rhea" id="RHEA:46608"/>
        <dbReference type="Rhea" id="RHEA-COMP:11060"/>
        <dbReference type="Rhea" id="RHEA-COMP:11605"/>
        <dbReference type="ChEBI" id="CHEBI:15378"/>
        <dbReference type="ChEBI" id="CHEBI:30013"/>
        <dbReference type="ChEBI" id="CHEBI:30616"/>
        <dbReference type="ChEBI" id="CHEBI:61977"/>
        <dbReference type="ChEBI" id="CHEBI:456216"/>
        <dbReference type="EC" id="2.7.11.1"/>
    </reaction>
</comment>
<name>A0A5C3LVS3_9AGAR</name>
<dbReference type="GO" id="GO:0005634">
    <property type="term" value="C:nucleus"/>
    <property type="evidence" value="ECO:0007669"/>
    <property type="project" value="TreeGrafter"/>
</dbReference>
<keyword evidence="10" id="KW-1185">Reference proteome</keyword>
<dbReference type="PANTHER" id="PTHR47634">
    <property type="entry name" value="PROTEIN KINASE DOMAIN-CONTAINING PROTEIN-RELATED"/>
    <property type="match status" value="1"/>
</dbReference>
<evidence type="ECO:0000313" key="10">
    <source>
        <dbReference type="Proteomes" id="UP000308652"/>
    </source>
</evidence>
<dbReference type="InterPro" id="IPR011009">
    <property type="entry name" value="Kinase-like_dom_sf"/>
</dbReference>
<accession>A0A5C3LVS3</accession>
<dbReference type="GO" id="GO:0005737">
    <property type="term" value="C:cytoplasm"/>
    <property type="evidence" value="ECO:0007669"/>
    <property type="project" value="TreeGrafter"/>
</dbReference>
<dbReference type="EMBL" id="ML213617">
    <property type="protein sequence ID" value="TFK36018.1"/>
    <property type="molecule type" value="Genomic_DNA"/>
</dbReference>
<protein>
    <recommendedName>
        <fullName evidence="1">non-specific serine/threonine protein kinase</fullName>
        <ecNumber evidence="1">2.7.11.1</ecNumber>
    </recommendedName>
</protein>
<evidence type="ECO:0000256" key="3">
    <source>
        <dbReference type="ARBA" id="ARBA00022679"/>
    </source>
</evidence>
<evidence type="ECO:0000256" key="5">
    <source>
        <dbReference type="ARBA" id="ARBA00022777"/>
    </source>
</evidence>
<dbReference type="GO" id="GO:0004674">
    <property type="term" value="F:protein serine/threonine kinase activity"/>
    <property type="evidence" value="ECO:0007669"/>
    <property type="project" value="UniProtKB-KW"/>
</dbReference>
<dbReference type="GO" id="GO:0005524">
    <property type="term" value="F:ATP binding"/>
    <property type="evidence" value="ECO:0007669"/>
    <property type="project" value="UniProtKB-KW"/>
</dbReference>
<dbReference type="Proteomes" id="UP000308652">
    <property type="component" value="Unassembled WGS sequence"/>
</dbReference>
<evidence type="ECO:0000256" key="6">
    <source>
        <dbReference type="ARBA" id="ARBA00022840"/>
    </source>
</evidence>
<dbReference type="Gene3D" id="1.10.510.10">
    <property type="entry name" value="Transferase(Phosphotransferase) domain 1"/>
    <property type="match status" value="1"/>
</dbReference>
<evidence type="ECO:0000256" key="1">
    <source>
        <dbReference type="ARBA" id="ARBA00012513"/>
    </source>
</evidence>
<dbReference type="GO" id="GO:0050684">
    <property type="term" value="P:regulation of mRNA processing"/>
    <property type="evidence" value="ECO:0007669"/>
    <property type="project" value="TreeGrafter"/>
</dbReference>
<dbReference type="EC" id="2.7.11.1" evidence="1"/>
<evidence type="ECO:0000256" key="2">
    <source>
        <dbReference type="ARBA" id="ARBA00022527"/>
    </source>
</evidence>
<keyword evidence="3" id="KW-0808">Transferase</keyword>
<dbReference type="OrthoDB" id="2649at2759"/>
<keyword evidence="5" id="KW-0418">Kinase</keyword>
<dbReference type="InterPro" id="IPR051334">
    <property type="entry name" value="SRPK"/>
</dbReference>
<evidence type="ECO:0000313" key="9">
    <source>
        <dbReference type="EMBL" id="TFK36018.1"/>
    </source>
</evidence>
<dbReference type="PANTHER" id="PTHR47634:SF9">
    <property type="entry name" value="PROTEIN KINASE DOMAIN-CONTAINING PROTEIN-RELATED"/>
    <property type="match status" value="1"/>
</dbReference>
<evidence type="ECO:0000256" key="8">
    <source>
        <dbReference type="ARBA" id="ARBA00048679"/>
    </source>
</evidence>
<keyword evidence="4" id="KW-0547">Nucleotide-binding</keyword>
<reference evidence="9 10" key="1">
    <citation type="journal article" date="2019" name="Nat. Ecol. Evol.">
        <title>Megaphylogeny resolves global patterns of mushroom evolution.</title>
        <authorList>
            <person name="Varga T."/>
            <person name="Krizsan K."/>
            <person name="Foldi C."/>
            <person name="Dima B."/>
            <person name="Sanchez-Garcia M."/>
            <person name="Sanchez-Ramirez S."/>
            <person name="Szollosi G.J."/>
            <person name="Szarkandi J.G."/>
            <person name="Papp V."/>
            <person name="Albert L."/>
            <person name="Andreopoulos W."/>
            <person name="Angelini C."/>
            <person name="Antonin V."/>
            <person name="Barry K.W."/>
            <person name="Bougher N.L."/>
            <person name="Buchanan P."/>
            <person name="Buyck B."/>
            <person name="Bense V."/>
            <person name="Catcheside P."/>
            <person name="Chovatia M."/>
            <person name="Cooper J."/>
            <person name="Damon W."/>
            <person name="Desjardin D."/>
            <person name="Finy P."/>
            <person name="Geml J."/>
            <person name="Haridas S."/>
            <person name="Hughes K."/>
            <person name="Justo A."/>
            <person name="Karasinski D."/>
            <person name="Kautmanova I."/>
            <person name="Kiss B."/>
            <person name="Kocsube S."/>
            <person name="Kotiranta H."/>
            <person name="LaButti K.M."/>
            <person name="Lechner B.E."/>
            <person name="Liimatainen K."/>
            <person name="Lipzen A."/>
            <person name="Lukacs Z."/>
            <person name="Mihaltcheva S."/>
            <person name="Morgado L.N."/>
            <person name="Niskanen T."/>
            <person name="Noordeloos M.E."/>
            <person name="Ohm R.A."/>
            <person name="Ortiz-Santana B."/>
            <person name="Ovrebo C."/>
            <person name="Racz N."/>
            <person name="Riley R."/>
            <person name="Savchenko A."/>
            <person name="Shiryaev A."/>
            <person name="Soop K."/>
            <person name="Spirin V."/>
            <person name="Szebenyi C."/>
            <person name="Tomsovsky M."/>
            <person name="Tulloss R.E."/>
            <person name="Uehling J."/>
            <person name="Grigoriev I.V."/>
            <person name="Vagvolgyi C."/>
            <person name="Papp T."/>
            <person name="Martin F.M."/>
            <person name="Miettinen O."/>
            <person name="Hibbett D.S."/>
            <person name="Nagy L.G."/>
        </authorList>
    </citation>
    <scope>NUCLEOTIDE SEQUENCE [LARGE SCALE GENOMIC DNA]</scope>
    <source>
        <strain evidence="9 10">CBS 166.37</strain>
    </source>
</reference>
<evidence type="ECO:0000256" key="4">
    <source>
        <dbReference type="ARBA" id="ARBA00022741"/>
    </source>
</evidence>
<keyword evidence="6" id="KW-0067">ATP-binding</keyword>
<comment type="catalytic activity">
    <reaction evidence="8">
        <text>L-seryl-[protein] + ATP = O-phospho-L-seryl-[protein] + ADP + H(+)</text>
        <dbReference type="Rhea" id="RHEA:17989"/>
        <dbReference type="Rhea" id="RHEA-COMP:9863"/>
        <dbReference type="Rhea" id="RHEA-COMP:11604"/>
        <dbReference type="ChEBI" id="CHEBI:15378"/>
        <dbReference type="ChEBI" id="CHEBI:29999"/>
        <dbReference type="ChEBI" id="CHEBI:30616"/>
        <dbReference type="ChEBI" id="CHEBI:83421"/>
        <dbReference type="ChEBI" id="CHEBI:456216"/>
        <dbReference type="EC" id="2.7.11.1"/>
    </reaction>
</comment>
<dbReference type="AlphaFoldDB" id="A0A5C3LVS3"/>
<dbReference type="SUPFAM" id="SSF56112">
    <property type="entry name" value="Protein kinase-like (PK-like)"/>
    <property type="match status" value="1"/>
</dbReference>
<dbReference type="STRING" id="68775.A0A5C3LVS3"/>